<name>A0A5J4TH28_9EUKA</name>
<reference evidence="1 2" key="1">
    <citation type="submission" date="2019-03" db="EMBL/GenBank/DDBJ databases">
        <title>Single cell metagenomics reveals metabolic interactions within the superorganism composed of flagellate Streblomastix strix and complex community of Bacteroidetes bacteria on its surface.</title>
        <authorList>
            <person name="Treitli S.C."/>
            <person name="Kolisko M."/>
            <person name="Husnik F."/>
            <person name="Keeling P."/>
            <person name="Hampl V."/>
        </authorList>
    </citation>
    <scope>NUCLEOTIDE SEQUENCE [LARGE SCALE GENOMIC DNA]</scope>
    <source>
        <strain evidence="1">ST1C</strain>
    </source>
</reference>
<protein>
    <submittedName>
        <fullName evidence="1">Uncharacterized protein</fullName>
    </submittedName>
</protein>
<dbReference type="EMBL" id="SNRW01032278">
    <property type="protein sequence ID" value="KAA6356871.1"/>
    <property type="molecule type" value="Genomic_DNA"/>
</dbReference>
<comment type="caution">
    <text evidence="1">The sequence shown here is derived from an EMBL/GenBank/DDBJ whole genome shotgun (WGS) entry which is preliminary data.</text>
</comment>
<sequence>LGDIYEEIGNICGRYDFVRNYLISAKGSKKVEDEQKEGKEDDVDEDDDDEIFDVFTIL</sequence>
<dbReference type="Proteomes" id="UP000324800">
    <property type="component" value="Unassembled WGS sequence"/>
</dbReference>
<gene>
    <name evidence="1" type="ORF">EZS28_047601</name>
</gene>
<evidence type="ECO:0000313" key="1">
    <source>
        <dbReference type="EMBL" id="KAA6356871.1"/>
    </source>
</evidence>
<evidence type="ECO:0000313" key="2">
    <source>
        <dbReference type="Proteomes" id="UP000324800"/>
    </source>
</evidence>
<organism evidence="1 2">
    <name type="scientific">Streblomastix strix</name>
    <dbReference type="NCBI Taxonomy" id="222440"/>
    <lineage>
        <taxon>Eukaryota</taxon>
        <taxon>Metamonada</taxon>
        <taxon>Preaxostyla</taxon>
        <taxon>Oxymonadida</taxon>
        <taxon>Streblomastigidae</taxon>
        <taxon>Streblomastix</taxon>
    </lineage>
</organism>
<proteinExistence type="predicted"/>
<accession>A0A5J4TH28</accession>
<feature type="non-terminal residue" evidence="1">
    <location>
        <position position="1"/>
    </location>
</feature>
<dbReference type="AlphaFoldDB" id="A0A5J4TH28"/>